<dbReference type="PANTHER" id="PTHR30480:SF13">
    <property type="entry name" value="BETA-HEXOSAMINIDASE"/>
    <property type="match status" value="1"/>
</dbReference>
<sequence>MDKRSAGAFLSLRCRLGVFIGLLLLVLSFSAGCRPDLLSDRTAEEQIPPLTLDEQADRLVASMTMSEKVGQMVMIGIHGKQLDEDSRYMLRQFHIGGILLFDRNIESGDQLKSLTAQLQEYAQGKEAGQKLPLFIGLDEEGGRVSRGRAVIPAPLSEREIGMGGDPAQAEESAGTTAAILQQYGIQVNFAPVADINGGDSRDYSGDAQTAAAFVSRAADGYEKAGMIYALKHFPGIGRSRVDSHREVSRVDVTEAGLEQEELVPFRAVIGHKSPENYFVLVSHLIYPALDAEHPASQSEAVMTGLLRKKLGFSGVVITDDLEMGAVANHAPYRELGKRAVQAGADMVLICHEYAHETDVYLGLLDAVKSGEISEERVNESVRRIVRMKLAHVL</sequence>
<reference evidence="7 8" key="1">
    <citation type="submission" date="2019-08" db="EMBL/GenBank/DDBJ databases">
        <title>In-depth cultivation of the pig gut microbiome towards novel bacterial diversity and tailored functional studies.</title>
        <authorList>
            <person name="Wylensek D."/>
            <person name="Hitch T.C.A."/>
            <person name="Clavel T."/>
        </authorList>
    </citation>
    <scope>NUCLEOTIDE SEQUENCE [LARGE SCALE GENOMIC DNA]</scope>
    <source>
        <strain evidence="8">WCA-380-WT-3B3</strain>
    </source>
</reference>
<name>A0A6I2UUR9_9FIRM</name>
<dbReference type="PANTHER" id="PTHR30480">
    <property type="entry name" value="BETA-HEXOSAMINIDASE-RELATED"/>
    <property type="match status" value="1"/>
</dbReference>
<keyword evidence="8" id="KW-1185">Reference proteome</keyword>
<organism evidence="7 8">
    <name type="scientific">Selenomonas montiformis</name>
    <dbReference type="NCBI Taxonomy" id="2652285"/>
    <lineage>
        <taxon>Bacteria</taxon>
        <taxon>Bacillati</taxon>
        <taxon>Bacillota</taxon>
        <taxon>Negativicutes</taxon>
        <taxon>Selenomonadales</taxon>
        <taxon>Selenomonadaceae</taxon>
        <taxon>Selenomonas</taxon>
    </lineage>
</organism>
<evidence type="ECO:0000313" key="7">
    <source>
        <dbReference type="EMBL" id="MSV23794.1"/>
    </source>
</evidence>
<keyword evidence="5" id="KW-0326">Glycosidase</keyword>
<dbReference type="InterPro" id="IPR001764">
    <property type="entry name" value="Glyco_hydro_3_N"/>
</dbReference>
<comment type="caution">
    <text evidence="7">The sequence shown here is derived from an EMBL/GenBank/DDBJ whole genome shotgun (WGS) entry which is preliminary data.</text>
</comment>
<protein>
    <recommendedName>
        <fullName evidence="3">beta-N-acetylhexosaminidase</fullName>
        <ecNumber evidence="3">3.2.1.52</ecNumber>
    </recommendedName>
</protein>
<comment type="similarity">
    <text evidence="2">Belongs to the glycosyl hydrolase 3 family.</text>
</comment>
<evidence type="ECO:0000256" key="5">
    <source>
        <dbReference type="ARBA" id="ARBA00023295"/>
    </source>
</evidence>
<dbReference type="GO" id="GO:0004563">
    <property type="term" value="F:beta-N-acetylhexosaminidase activity"/>
    <property type="evidence" value="ECO:0007669"/>
    <property type="project" value="UniProtKB-EC"/>
</dbReference>
<dbReference type="InterPro" id="IPR050226">
    <property type="entry name" value="NagZ_Beta-hexosaminidase"/>
</dbReference>
<evidence type="ECO:0000256" key="1">
    <source>
        <dbReference type="ARBA" id="ARBA00001231"/>
    </source>
</evidence>
<comment type="catalytic activity">
    <reaction evidence="1">
        <text>Hydrolysis of terminal non-reducing N-acetyl-D-hexosamine residues in N-acetyl-beta-D-hexosaminides.</text>
        <dbReference type="EC" id="3.2.1.52"/>
    </reaction>
</comment>
<dbReference type="InterPro" id="IPR017853">
    <property type="entry name" value="GH"/>
</dbReference>
<dbReference type="Gene3D" id="3.20.20.300">
    <property type="entry name" value="Glycoside hydrolase, family 3, N-terminal domain"/>
    <property type="match status" value="1"/>
</dbReference>
<dbReference type="Pfam" id="PF00933">
    <property type="entry name" value="Glyco_hydro_3"/>
    <property type="match status" value="1"/>
</dbReference>
<evidence type="ECO:0000313" key="8">
    <source>
        <dbReference type="Proteomes" id="UP000430222"/>
    </source>
</evidence>
<dbReference type="SUPFAM" id="SSF51445">
    <property type="entry name" value="(Trans)glycosidases"/>
    <property type="match status" value="1"/>
</dbReference>
<dbReference type="GO" id="GO:0005975">
    <property type="term" value="P:carbohydrate metabolic process"/>
    <property type="evidence" value="ECO:0007669"/>
    <property type="project" value="InterPro"/>
</dbReference>
<dbReference type="AlphaFoldDB" id="A0A6I2UUR9"/>
<proteinExistence type="inferred from homology"/>
<evidence type="ECO:0000256" key="3">
    <source>
        <dbReference type="ARBA" id="ARBA00012663"/>
    </source>
</evidence>
<dbReference type="RefSeq" id="WP_154619535.1">
    <property type="nucleotide sequence ID" value="NZ_VUNL01000001.1"/>
</dbReference>
<evidence type="ECO:0000259" key="6">
    <source>
        <dbReference type="Pfam" id="PF00933"/>
    </source>
</evidence>
<accession>A0A6I2UUR9</accession>
<dbReference type="GO" id="GO:0009254">
    <property type="term" value="P:peptidoglycan turnover"/>
    <property type="evidence" value="ECO:0007669"/>
    <property type="project" value="TreeGrafter"/>
</dbReference>
<dbReference type="EC" id="3.2.1.52" evidence="3"/>
<dbReference type="Proteomes" id="UP000430222">
    <property type="component" value="Unassembled WGS sequence"/>
</dbReference>
<feature type="domain" description="Glycoside hydrolase family 3 N-terminal" evidence="6">
    <location>
        <begin position="64"/>
        <end position="386"/>
    </location>
</feature>
<evidence type="ECO:0000256" key="4">
    <source>
        <dbReference type="ARBA" id="ARBA00022801"/>
    </source>
</evidence>
<keyword evidence="4 7" id="KW-0378">Hydrolase</keyword>
<gene>
    <name evidence="7" type="ORF">FYJ78_01040</name>
</gene>
<dbReference type="EMBL" id="VUNL01000001">
    <property type="protein sequence ID" value="MSV23794.1"/>
    <property type="molecule type" value="Genomic_DNA"/>
</dbReference>
<dbReference type="InterPro" id="IPR036962">
    <property type="entry name" value="Glyco_hydro_3_N_sf"/>
</dbReference>
<dbReference type="PROSITE" id="PS51257">
    <property type="entry name" value="PROKAR_LIPOPROTEIN"/>
    <property type="match status" value="1"/>
</dbReference>
<evidence type="ECO:0000256" key="2">
    <source>
        <dbReference type="ARBA" id="ARBA00005336"/>
    </source>
</evidence>